<dbReference type="AlphaFoldDB" id="A0A7R8XAR5"/>
<dbReference type="EMBL" id="LR900137">
    <property type="protein sequence ID" value="CAD7244367.1"/>
    <property type="molecule type" value="Genomic_DNA"/>
</dbReference>
<keyword evidence="8" id="KW-0915">Sodium</keyword>
<evidence type="ECO:0000256" key="10">
    <source>
        <dbReference type="ARBA" id="ARBA00023136"/>
    </source>
</evidence>
<evidence type="ECO:0000256" key="5">
    <source>
        <dbReference type="ARBA" id="ARBA00022847"/>
    </source>
</evidence>
<dbReference type="InterPro" id="IPR052244">
    <property type="entry name" value="Choline_transporter"/>
</dbReference>
<dbReference type="GO" id="GO:0008292">
    <property type="term" value="P:acetylcholine biosynthetic process"/>
    <property type="evidence" value="ECO:0007669"/>
    <property type="project" value="TreeGrafter"/>
</dbReference>
<evidence type="ECO:0000256" key="1">
    <source>
        <dbReference type="ARBA" id="ARBA00004141"/>
    </source>
</evidence>
<evidence type="ECO:0000256" key="11">
    <source>
        <dbReference type="ARBA" id="ARBA00023180"/>
    </source>
</evidence>
<evidence type="ECO:0000256" key="12">
    <source>
        <dbReference type="ARBA" id="ARBA00023201"/>
    </source>
</evidence>
<evidence type="ECO:0008006" key="18">
    <source>
        <dbReference type="Google" id="ProtNLM"/>
    </source>
</evidence>
<accession>A0A7R8XAR5</accession>
<dbReference type="InterPro" id="IPR001734">
    <property type="entry name" value="Na/solute_symporter"/>
</dbReference>
<keyword evidence="11" id="KW-0325">Glycoprotein</keyword>
<evidence type="ECO:0000256" key="9">
    <source>
        <dbReference type="ARBA" id="ARBA00023065"/>
    </source>
</evidence>
<keyword evidence="17" id="KW-1185">Reference proteome</keyword>
<dbReference type="OrthoDB" id="546820at2759"/>
<evidence type="ECO:0000256" key="7">
    <source>
        <dbReference type="ARBA" id="ARBA00022989"/>
    </source>
</evidence>
<feature type="compositionally biased region" description="Basic and acidic residues" evidence="14">
    <location>
        <begin position="493"/>
        <end position="518"/>
    </location>
</feature>
<dbReference type="Proteomes" id="UP000677054">
    <property type="component" value="Unassembled WGS sequence"/>
</dbReference>
<keyword evidence="4 15" id="KW-0812">Transmembrane</keyword>
<evidence type="ECO:0000313" key="17">
    <source>
        <dbReference type="Proteomes" id="UP000677054"/>
    </source>
</evidence>
<evidence type="ECO:0000256" key="6">
    <source>
        <dbReference type="ARBA" id="ARBA00022979"/>
    </source>
</evidence>
<evidence type="ECO:0000256" key="2">
    <source>
        <dbReference type="ARBA" id="ARBA00006434"/>
    </source>
</evidence>
<evidence type="ECO:0000313" key="16">
    <source>
        <dbReference type="EMBL" id="CAD7244367.1"/>
    </source>
</evidence>
<evidence type="ECO:0000256" key="3">
    <source>
        <dbReference type="ARBA" id="ARBA00022448"/>
    </source>
</evidence>
<evidence type="ECO:0000256" key="13">
    <source>
        <dbReference type="RuleBase" id="RU362091"/>
    </source>
</evidence>
<dbReference type="PANTHER" id="PTHR45897:SF4">
    <property type="entry name" value="HIGH-AFFINITY CHOLINE TRANSPORTER 1"/>
    <property type="match status" value="1"/>
</dbReference>
<keyword evidence="5" id="KW-0769">Symport</keyword>
<name>A0A7R8XAR5_9CRUS</name>
<keyword evidence="10 15" id="KW-0472">Membrane</keyword>
<keyword evidence="7 15" id="KW-1133">Transmembrane helix</keyword>
<dbReference type="CDD" id="cd11474">
    <property type="entry name" value="SLC5sbd_CHT"/>
    <property type="match status" value="1"/>
</dbReference>
<dbReference type="Gene3D" id="1.20.1730.10">
    <property type="entry name" value="Sodium/glucose cotransporter"/>
    <property type="match status" value="2"/>
</dbReference>
<keyword evidence="9" id="KW-0406">Ion transport</keyword>
<keyword evidence="3" id="KW-0813">Transport</keyword>
<dbReference type="InterPro" id="IPR038377">
    <property type="entry name" value="Na/Glc_symporter_sf"/>
</dbReference>
<feature type="region of interest" description="Disordered" evidence="14">
    <location>
        <begin position="493"/>
        <end position="533"/>
    </location>
</feature>
<protein>
    <recommendedName>
        <fullName evidence="18">High-affinity choline transporter 1</fullName>
    </recommendedName>
</protein>
<keyword evidence="6" id="KW-0530">Neurotransmitter biosynthesis</keyword>
<reference evidence="16" key="1">
    <citation type="submission" date="2020-11" db="EMBL/GenBank/DDBJ databases">
        <authorList>
            <person name="Tran Van P."/>
        </authorList>
    </citation>
    <scope>NUCLEOTIDE SEQUENCE</scope>
</reference>
<evidence type="ECO:0000256" key="14">
    <source>
        <dbReference type="SAM" id="MobiDB-lite"/>
    </source>
</evidence>
<dbReference type="Pfam" id="PF00474">
    <property type="entry name" value="SSF"/>
    <property type="match status" value="1"/>
</dbReference>
<comment type="similarity">
    <text evidence="2 13">Belongs to the sodium:solute symporter (SSF) (TC 2.A.21) family.</text>
</comment>
<comment type="subcellular location">
    <subcellularLocation>
        <location evidence="1">Membrane</location>
        <topology evidence="1">Multi-pass membrane protein</topology>
    </subcellularLocation>
</comment>
<feature type="transmembrane region" description="Helical" evidence="15">
    <location>
        <begin position="218"/>
        <end position="238"/>
    </location>
</feature>
<keyword evidence="12" id="KW-0739">Sodium transport</keyword>
<dbReference type="GO" id="GO:0005307">
    <property type="term" value="F:choline:sodium symporter activity"/>
    <property type="evidence" value="ECO:0007669"/>
    <property type="project" value="TreeGrafter"/>
</dbReference>
<dbReference type="PANTHER" id="PTHR45897">
    <property type="entry name" value="HIGH-AFFINITY CHOLINE TRANSPORTER 1"/>
    <property type="match status" value="1"/>
</dbReference>
<feature type="transmembrane region" description="Helical" evidence="15">
    <location>
        <begin position="376"/>
        <end position="396"/>
    </location>
</feature>
<feature type="transmembrane region" description="Helical" evidence="15">
    <location>
        <begin position="348"/>
        <end position="370"/>
    </location>
</feature>
<evidence type="ECO:0000256" key="8">
    <source>
        <dbReference type="ARBA" id="ARBA00023053"/>
    </source>
</evidence>
<evidence type="ECO:0000256" key="4">
    <source>
        <dbReference type="ARBA" id="ARBA00022692"/>
    </source>
</evidence>
<gene>
    <name evidence="16" type="ORF">DSTB1V02_LOCUS4264</name>
</gene>
<feature type="transmembrane region" description="Helical" evidence="15">
    <location>
        <begin position="113"/>
        <end position="141"/>
    </location>
</feature>
<proteinExistence type="inferred from homology"/>
<dbReference type="EMBL" id="CAJPEV010000620">
    <property type="protein sequence ID" value="CAG0886997.1"/>
    <property type="molecule type" value="Genomic_DNA"/>
</dbReference>
<feature type="transmembrane region" description="Helical" evidence="15">
    <location>
        <begin position="447"/>
        <end position="470"/>
    </location>
</feature>
<sequence length="533" mass="58760">MRREWRIKNAERRGFDLHHRLLHSHPAGRDMGGEEEKQGGRFRGGTTWVGGGYINGTAEAVYTQGILWCQAPFGYGISLALGGALFATKMREAGYVTMLDPFQRTFGERMGGLLFIPALCGETFWSAAILAALGTALSVIIDLDNTTSVIWLCIPFAWMHEAVGDPASQDWIGTVDTKFIGVYIDSGLLLIFGGIPWQVYFQRVLSSRTASNAKMLSYVAAVGCILMAIPPVLVGGLAKVAGEAPDLLHRIEGGTTAWTFLFFEPADWNATGYEDAGDDGRLLPENTKMVLPLVLQHLTPAWVSFFGLGAVSAAVMSSADSSILSASSMFARNVYKLVFRSKASEKEIMWVMRIAIFAVGGLATVMALTVSSIYSLWYLCSDLVYVVLFPQLLMVVHFRRHCNTYGSLSAYVLGLFFRLSGGEPVLHLEPWIHYMYDEETETQLFPFRTMSMLISLVALVVVSALSKYLFESGVFPPHWDIFRCIVDIPEGTAPKEQEPAEGDEKTERGHWTDGKHGETNSAFELGSRDIHGN</sequence>
<organism evidence="16">
    <name type="scientific">Darwinula stevensoni</name>
    <dbReference type="NCBI Taxonomy" id="69355"/>
    <lineage>
        <taxon>Eukaryota</taxon>
        <taxon>Metazoa</taxon>
        <taxon>Ecdysozoa</taxon>
        <taxon>Arthropoda</taxon>
        <taxon>Crustacea</taxon>
        <taxon>Oligostraca</taxon>
        <taxon>Ostracoda</taxon>
        <taxon>Podocopa</taxon>
        <taxon>Podocopida</taxon>
        <taxon>Darwinulocopina</taxon>
        <taxon>Darwinuloidea</taxon>
        <taxon>Darwinulidae</taxon>
        <taxon>Darwinula</taxon>
    </lineage>
</organism>
<dbReference type="GO" id="GO:0005886">
    <property type="term" value="C:plasma membrane"/>
    <property type="evidence" value="ECO:0007669"/>
    <property type="project" value="TreeGrafter"/>
</dbReference>
<evidence type="ECO:0000256" key="15">
    <source>
        <dbReference type="SAM" id="Phobius"/>
    </source>
</evidence>
<feature type="transmembrane region" description="Helical" evidence="15">
    <location>
        <begin position="179"/>
        <end position="197"/>
    </location>
</feature>
<dbReference type="PROSITE" id="PS50283">
    <property type="entry name" value="NA_SOLUT_SYMP_3"/>
    <property type="match status" value="1"/>
</dbReference>